<dbReference type="PANTHER" id="PTHR37823">
    <property type="entry name" value="CYTOCHROME C-553-LIKE"/>
    <property type="match status" value="1"/>
</dbReference>
<dbReference type="Gene3D" id="1.10.760.10">
    <property type="entry name" value="Cytochrome c-like domain"/>
    <property type="match status" value="1"/>
</dbReference>
<keyword evidence="5 6" id="KW-0408">Iron</keyword>
<evidence type="ECO:0000256" key="1">
    <source>
        <dbReference type="ARBA" id="ARBA00022448"/>
    </source>
</evidence>
<accession>A0ABT9Z9U0</accession>
<gene>
    <name evidence="9" type="ORF">J2S02_005083</name>
</gene>
<dbReference type="Pfam" id="PF13442">
    <property type="entry name" value="Cytochrome_CBB3"/>
    <property type="match status" value="1"/>
</dbReference>
<feature type="chain" id="PRO_5045134345" evidence="7">
    <location>
        <begin position="18"/>
        <end position="106"/>
    </location>
</feature>
<dbReference type="InterPro" id="IPR051811">
    <property type="entry name" value="Cytochrome_c550/c551-like"/>
</dbReference>
<evidence type="ECO:0000256" key="2">
    <source>
        <dbReference type="ARBA" id="ARBA00022617"/>
    </source>
</evidence>
<sequence length="106" mass="11238">MKKKIAALLLGTSIVLAACGGEEEASDGSNTNMTASSDVEKIVQQNCIGCHGENLQGRNGPDLTEIGAKYNKDEIKDILVNGYGRMPKVLGEAEAETVASWLAEKK</sequence>
<dbReference type="PIRSF" id="PIRSF000025">
    <property type="entry name" value="Cytc_Bsub_c550"/>
    <property type="match status" value="1"/>
</dbReference>
<evidence type="ECO:0000256" key="3">
    <source>
        <dbReference type="ARBA" id="ARBA00022723"/>
    </source>
</evidence>
<evidence type="ECO:0000256" key="4">
    <source>
        <dbReference type="ARBA" id="ARBA00022982"/>
    </source>
</evidence>
<organism evidence="9 10">
    <name type="scientific">Metabacillus niabensis</name>
    <dbReference type="NCBI Taxonomy" id="324854"/>
    <lineage>
        <taxon>Bacteria</taxon>
        <taxon>Bacillati</taxon>
        <taxon>Bacillota</taxon>
        <taxon>Bacilli</taxon>
        <taxon>Bacillales</taxon>
        <taxon>Bacillaceae</taxon>
        <taxon>Metabacillus</taxon>
    </lineage>
</organism>
<keyword evidence="7" id="KW-0732">Signal</keyword>
<dbReference type="PANTHER" id="PTHR37823:SF4">
    <property type="entry name" value="MENAQUINOL-CYTOCHROME C REDUCTASE CYTOCHROME B_C SUBUNIT"/>
    <property type="match status" value="1"/>
</dbReference>
<keyword evidence="2 6" id="KW-0349">Heme</keyword>
<feature type="signal peptide" evidence="7">
    <location>
        <begin position="1"/>
        <end position="17"/>
    </location>
</feature>
<proteinExistence type="predicted"/>
<evidence type="ECO:0000256" key="6">
    <source>
        <dbReference type="PROSITE-ProRule" id="PRU00433"/>
    </source>
</evidence>
<name>A0ABT9Z9U0_9BACI</name>
<dbReference type="EMBL" id="JAUSTZ010000031">
    <property type="protein sequence ID" value="MDQ0228694.1"/>
    <property type="molecule type" value="Genomic_DNA"/>
</dbReference>
<dbReference type="Proteomes" id="UP001232245">
    <property type="component" value="Unassembled WGS sequence"/>
</dbReference>
<reference evidence="9 10" key="1">
    <citation type="submission" date="2023-07" db="EMBL/GenBank/DDBJ databases">
        <title>Genomic Encyclopedia of Type Strains, Phase IV (KMG-IV): sequencing the most valuable type-strain genomes for metagenomic binning, comparative biology and taxonomic classification.</title>
        <authorList>
            <person name="Goeker M."/>
        </authorList>
    </citation>
    <scope>NUCLEOTIDE SEQUENCE [LARGE SCALE GENOMIC DNA]</scope>
    <source>
        <strain evidence="9 10">DSM 17723</strain>
    </source>
</reference>
<evidence type="ECO:0000256" key="5">
    <source>
        <dbReference type="ARBA" id="ARBA00023004"/>
    </source>
</evidence>
<comment type="caution">
    <text evidence="9">The sequence shown here is derived from an EMBL/GenBank/DDBJ whole genome shotgun (WGS) entry which is preliminary data.</text>
</comment>
<dbReference type="InterPro" id="IPR012218">
    <property type="entry name" value="Cyt_c_BACSU-c550-type"/>
</dbReference>
<keyword evidence="3 6" id="KW-0479">Metal-binding</keyword>
<dbReference type="NCBIfam" id="NF045774">
    <property type="entry name" value="cytochro_C551"/>
    <property type="match status" value="1"/>
</dbReference>
<dbReference type="RefSeq" id="WP_174881350.1">
    <property type="nucleotide sequence ID" value="NZ_CADEPK010000353.1"/>
</dbReference>
<evidence type="ECO:0000256" key="7">
    <source>
        <dbReference type="SAM" id="SignalP"/>
    </source>
</evidence>
<dbReference type="PROSITE" id="PS51007">
    <property type="entry name" value="CYTC"/>
    <property type="match status" value="1"/>
</dbReference>
<dbReference type="InterPro" id="IPR036909">
    <property type="entry name" value="Cyt_c-like_dom_sf"/>
</dbReference>
<dbReference type="InterPro" id="IPR054782">
    <property type="entry name" value="Cytochro_C551"/>
</dbReference>
<evidence type="ECO:0000259" key="8">
    <source>
        <dbReference type="PROSITE" id="PS51007"/>
    </source>
</evidence>
<dbReference type="InterPro" id="IPR009056">
    <property type="entry name" value="Cyt_c-like_dom"/>
</dbReference>
<dbReference type="PROSITE" id="PS51257">
    <property type="entry name" value="PROKAR_LIPOPROTEIN"/>
    <property type="match status" value="1"/>
</dbReference>
<keyword evidence="10" id="KW-1185">Reference proteome</keyword>
<protein>
    <submittedName>
        <fullName evidence="9">Cytochrome c551</fullName>
    </submittedName>
</protein>
<keyword evidence="1" id="KW-0813">Transport</keyword>
<keyword evidence="4" id="KW-0249">Electron transport</keyword>
<feature type="domain" description="Cytochrome c" evidence="8">
    <location>
        <begin position="23"/>
        <end position="106"/>
    </location>
</feature>
<evidence type="ECO:0000313" key="9">
    <source>
        <dbReference type="EMBL" id="MDQ0228694.1"/>
    </source>
</evidence>
<dbReference type="SUPFAM" id="SSF46626">
    <property type="entry name" value="Cytochrome c"/>
    <property type="match status" value="1"/>
</dbReference>
<evidence type="ECO:0000313" key="10">
    <source>
        <dbReference type="Proteomes" id="UP001232245"/>
    </source>
</evidence>